<name>A0ACC0LDY2_RHOML</name>
<dbReference type="Proteomes" id="UP001062846">
    <property type="component" value="Chromosome 12"/>
</dbReference>
<comment type="caution">
    <text evidence="1">The sequence shown here is derived from an EMBL/GenBank/DDBJ whole genome shotgun (WGS) entry which is preliminary data.</text>
</comment>
<dbReference type="EMBL" id="CM046399">
    <property type="protein sequence ID" value="KAI8526741.1"/>
    <property type="molecule type" value="Genomic_DNA"/>
</dbReference>
<proteinExistence type="predicted"/>
<reference evidence="1" key="1">
    <citation type="submission" date="2022-02" db="EMBL/GenBank/DDBJ databases">
        <title>Plant Genome Project.</title>
        <authorList>
            <person name="Zhang R.-G."/>
        </authorList>
    </citation>
    <scope>NUCLEOTIDE SEQUENCE</scope>
    <source>
        <strain evidence="1">AT1</strain>
    </source>
</reference>
<evidence type="ECO:0000313" key="1">
    <source>
        <dbReference type="EMBL" id="KAI8526741.1"/>
    </source>
</evidence>
<gene>
    <name evidence="1" type="ORF">RHMOL_Rhmol12G0019600</name>
</gene>
<organism evidence="1 2">
    <name type="scientific">Rhododendron molle</name>
    <name type="common">Chinese azalea</name>
    <name type="synonym">Azalea mollis</name>
    <dbReference type="NCBI Taxonomy" id="49168"/>
    <lineage>
        <taxon>Eukaryota</taxon>
        <taxon>Viridiplantae</taxon>
        <taxon>Streptophyta</taxon>
        <taxon>Embryophyta</taxon>
        <taxon>Tracheophyta</taxon>
        <taxon>Spermatophyta</taxon>
        <taxon>Magnoliopsida</taxon>
        <taxon>eudicotyledons</taxon>
        <taxon>Gunneridae</taxon>
        <taxon>Pentapetalae</taxon>
        <taxon>asterids</taxon>
        <taxon>Ericales</taxon>
        <taxon>Ericaceae</taxon>
        <taxon>Ericoideae</taxon>
        <taxon>Rhodoreae</taxon>
        <taxon>Rhododendron</taxon>
    </lineage>
</organism>
<accession>A0ACC0LDY2</accession>
<sequence>MLRNFELELVSPFPEIDWNAGHSRGCERKGYGAVQAPSEKQPCFTITMGSGPHDGFPSCCSVMLVQTEARRCCLAWFLPAGLYWSRLLDPVGVGGRQINLGKGLGLAKVFSCCYAVLLVWIVPAVLVHDWVIVEGFGVWVWCLVLRRDYVSPSCWSLKCK</sequence>
<evidence type="ECO:0000313" key="2">
    <source>
        <dbReference type="Proteomes" id="UP001062846"/>
    </source>
</evidence>
<keyword evidence="2" id="KW-1185">Reference proteome</keyword>
<protein>
    <submittedName>
        <fullName evidence="1">Uncharacterized protein</fullName>
    </submittedName>
</protein>